<evidence type="ECO:0008006" key="4">
    <source>
        <dbReference type="Google" id="ProtNLM"/>
    </source>
</evidence>
<dbReference type="RefSeq" id="WP_176371246.1">
    <property type="nucleotide sequence ID" value="NZ_JAHQCR010000084.1"/>
</dbReference>
<sequence length="53" mass="6167">MKTTKGMRKMNNNSNTSLNQWRHLVLLMISTGARQGELLSLRWHQNDSGRKIN</sequence>
<reference evidence="2 3" key="1">
    <citation type="submission" date="2021-06" db="EMBL/GenBank/DDBJ databases">
        <title>Bacillus sp. RD4P76, an endophyte from a halophyte.</title>
        <authorList>
            <person name="Sun J.-Q."/>
        </authorList>
    </citation>
    <scope>NUCLEOTIDE SEQUENCE [LARGE SCALE GENOMIC DNA]</scope>
    <source>
        <strain evidence="2 3">JCM 17098</strain>
    </source>
</reference>
<keyword evidence="1" id="KW-0233">DNA recombination</keyword>
<organism evidence="2 3">
    <name type="scientific">Evansella alkalicola</name>
    <dbReference type="NCBI Taxonomy" id="745819"/>
    <lineage>
        <taxon>Bacteria</taxon>
        <taxon>Bacillati</taxon>
        <taxon>Bacillota</taxon>
        <taxon>Bacilli</taxon>
        <taxon>Bacillales</taxon>
        <taxon>Bacillaceae</taxon>
        <taxon>Evansella</taxon>
    </lineage>
</organism>
<evidence type="ECO:0000313" key="2">
    <source>
        <dbReference type="EMBL" id="MBU9723644.1"/>
    </source>
</evidence>
<name>A0ABS6K135_9BACI</name>
<keyword evidence="3" id="KW-1185">Reference proteome</keyword>
<dbReference type="InterPro" id="IPR011010">
    <property type="entry name" value="DNA_brk_join_enz"/>
</dbReference>
<dbReference type="EMBL" id="JAHQCR010000084">
    <property type="protein sequence ID" value="MBU9723644.1"/>
    <property type="molecule type" value="Genomic_DNA"/>
</dbReference>
<proteinExistence type="predicted"/>
<dbReference type="InterPro" id="IPR013762">
    <property type="entry name" value="Integrase-like_cat_sf"/>
</dbReference>
<dbReference type="Proteomes" id="UP000790580">
    <property type="component" value="Unassembled WGS sequence"/>
</dbReference>
<gene>
    <name evidence="2" type="ORF">KS407_19685</name>
</gene>
<dbReference type="Gene3D" id="1.10.443.10">
    <property type="entry name" value="Intergrase catalytic core"/>
    <property type="match status" value="1"/>
</dbReference>
<comment type="caution">
    <text evidence="2">The sequence shown here is derived from an EMBL/GenBank/DDBJ whole genome shotgun (WGS) entry which is preliminary data.</text>
</comment>
<evidence type="ECO:0000313" key="3">
    <source>
        <dbReference type="Proteomes" id="UP000790580"/>
    </source>
</evidence>
<evidence type="ECO:0000256" key="1">
    <source>
        <dbReference type="ARBA" id="ARBA00023172"/>
    </source>
</evidence>
<dbReference type="SUPFAM" id="SSF56349">
    <property type="entry name" value="DNA breaking-rejoining enzymes"/>
    <property type="match status" value="1"/>
</dbReference>
<protein>
    <recommendedName>
        <fullName evidence="4">Tyr recombinase domain-containing protein</fullName>
    </recommendedName>
</protein>
<accession>A0ABS6K135</accession>